<keyword evidence="5 7" id="KW-1133">Transmembrane helix</keyword>
<feature type="binding site" evidence="7">
    <location>
        <position position="130"/>
    </location>
    <ligand>
        <name>a 1,2-diacyl-sn-glycero-3-phospho-(1'-sn-glycerol)</name>
        <dbReference type="ChEBI" id="CHEBI:64716"/>
    </ligand>
</feature>
<dbReference type="EC" id="2.5.1.145" evidence="7"/>
<keyword evidence="4 7" id="KW-0812">Transmembrane</keyword>
<feature type="transmembrane region" description="Helical" evidence="7">
    <location>
        <begin position="87"/>
        <end position="104"/>
    </location>
</feature>
<name>A0A226BXC8_9FIRM</name>
<dbReference type="AlphaFoldDB" id="A0A226BXC8"/>
<dbReference type="Proteomes" id="UP000214588">
    <property type="component" value="Unassembled WGS sequence"/>
</dbReference>
<dbReference type="PANTHER" id="PTHR30589:SF0">
    <property type="entry name" value="PHOSPHATIDYLGLYCEROL--PROLIPOPROTEIN DIACYLGLYCERYL TRANSFERASE"/>
    <property type="match status" value="1"/>
</dbReference>
<keyword evidence="6 7" id="KW-0472">Membrane</keyword>
<organism evidence="8 9">
    <name type="scientific">Natranaerobius trueperi</name>
    <dbReference type="NCBI Taxonomy" id="759412"/>
    <lineage>
        <taxon>Bacteria</taxon>
        <taxon>Bacillati</taxon>
        <taxon>Bacillota</taxon>
        <taxon>Clostridia</taxon>
        <taxon>Natranaerobiales</taxon>
        <taxon>Natranaerobiaceae</taxon>
        <taxon>Natranaerobius</taxon>
    </lineage>
</organism>
<comment type="caution">
    <text evidence="8">The sequence shown here is derived from an EMBL/GenBank/DDBJ whole genome shotgun (WGS) entry which is preliminary data.</text>
</comment>
<dbReference type="UniPathway" id="UPA00664"/>
<keyword evidence="2 7" id="KW-1003">Cell membrane</keyword>
<evidence type="ECO:0000256" key="7">
    <source>
        <dbReference type="HAMAP-Rule" id="MF_01147"/>
    </source>
</evidence>
<keyword evidence="3 7" id="KW-0808">Transferase</keyword>
<keyword evidence="9" id="KW-1185">Reference proteome</keyword>
<dbReference type="Pfam" id="PF01790">
    <property type="entry name" value="LGT"/>
    <property type="match status" value="1"/>
</dbReference>
<protein>
    <recommendedName>
        <fullName evidence="7">Phosphatidylglycerol--prolipoprotein diacylglyceryl transferase</fullName>
        <ecNumber evidence="7">2.5.1.145</ecNumber>
    </recommendedName>
</protein>
<dbReference type="GO" id="GO:0008961">
    <property type="term" value="F:phosphatidylglycerol-prolipoprotein diacylglyceryl transferase activity"/>
    <property type="evidence" value="ECO:0007669"/>
    <property type="project" value="UniProtKB-UniRule"/>
</dbReference>
<dbReference type="GO" id="GO:0042158">
    <property type="term" value="P:lipoprotein biosynthetic process"/>
    <property type="evidence" value="ECO:0007669"/>
    <property type="project" value="UniProtKB-UniRule"/>
</dbReference>
<comment type="catalytic activity">
    <reaction evidence="7">
        <text>L-cysteinyl-[prolipoprotein] + a 1,2-diacyl-sn-glycero-3-phospho-(1'-sn-glycerol) = an S-1,2-diacyl-sn-glyceryl-L-cysteinyl-[prolipoprotein] + sn-glycerol 1-phosphate + H(+)</text>
        <dbReference type="Rhea" id="RHEA:56712"/>
        <dbReference type="Rhea" id="RHEA-COMP:14679"/>
        <dbReference type="Rhea" id="RHEA-COMP:14680"/>
        <dbReference type="ChEBI" id="CHEBI:15378"/>
        <dbReference type="ChEBI" id="CHEBI:29950"/>
        <dbReference type="ChEBI" id="CHEBI:57685"/>
        <dbReference type="ChEBI" id="CHEBI:64716"/>
        <dbReference type="ChEBI" id="CHEBI:140658"/>
        <dbReference type="EC" id="2.5.1.145"/>
    </reaction>
</comment>
<evidence type="ECO:0000313" key="9">
    <source>
        <dbReference type="Proteomes" id="UP000214588"/>
    </source>
</evidence>
<feature type="transmembrane region" description="Helical" evidence="7">
    <location>
        <begin position="13"/>
        <end position="32"/>
    </location>
</feature>
<evidence type="ECO:0000256" key="2">
    <source>
        <dbReference type="ARBA" id="ARBA00022475"/>
    </source>
</evidence>
<dbReference type="OrthoDB" id="871140at2"/>
<evidence type="ECO:0000256" key="6">
    <source>
        <dbReference type="ARBA" id="ARBA00023136"/>
    </source>
</evidence>
<dbReference type="GO" id="GO:0005886">
    <property type="term" value="C:plasma membrane"/>
    <property type="evidence" value="ECO:0007669"/>
    <property type="project" value="UniProtKB-SubCell"/>
</dbReference>
<sequence length="250" mass="28688">MDPVAFSIGPISVYWYGIFISLGILIGLYLAVRESKKQGLDPDHLINFLLFALPAALIGLRLYYVAFRWDYFSQNLDLIFAFRQGGLAIHGGIFAAIIVGVIYSKYQGINFWALADITAPSLILGQAIGRWGNYINQEAYGYPTDLPWAIEINGSFHHPTFFYESFWNLLVFAFLMYFRGYKKEGQGEIFSLYLVLYSIGRFWIEGLRLDSLMLSELRVAQIVSVILVVIGLYYFTKHRKEKNKTVDIKR</sequence>
<dbReference type="EMBL" id="NIQC01000015">
    <property type="protein sequence ID" value="OWZ83605.1"/>
    <property type="molecule type" value="Genomic_DNA"/>
</dbReference>
<keyword evidence="8" id="KW-0449">Lipoprotein</keyword>
<comment type="subcellular location">
    <subcellularLocation>
        <location evidence="7">Cell membrane</location>
        <topology evidence="7">Multi-pass membrane protein</topology>
    </subcellularLocation>
</comment>
<evidence type="ECO:0000313" key="8">
    <source>
        <dbReference type="EMBL" id="OWZ83605.1"/>
    </source>
</evidence>
<feature type="transmembrane region" description="Helical" evidence="7">
    <location>
        <begin position="161"/>
        <end position="178"/>
    </location>
</feature>
<accession>A0A226BXC8</accession>
<reference evidence="8 9" key="1">
    <citation type="submission" date="2017-06" db="EMBL/GenBank/DDBJ databases">
        <title>Draft Genome Sequence of Natranaerobius trueperi halophilic, alkalithermophilic bacteria from soda lakes.</title>
        <authorList>
            <person name="Zhao B."/>
        </authorList>
    </citation>
    <scope>NUCLEOTIDE SEQUENCE [LARGE SCALE GENOMIC DNA]</scope>
    <source>
        <strain evidence="8 9">DSM 18760</strain>
    </source>
</reference>
<dbReference type="PANTHER" id="PTHR30589">
    <property type="entry name" value="PROLIPOPROTEIN DIACYLGLYCERYL TRANSFERASE"/>
    <property type="match status" value="1"/>
</dbReference>
<dbReference type="InterPro" id="IPR001640">
    <property type="entry name" value="Lgt"/>
</dbReference>
<feature type="transmembrane region" description="Helical" evidence="7">
    <location>
        <begin position="219"/>
        <end position="236"/>
    </location>
</feature>
<comment type="function">
    <text evidence="7">Catalyzes the transfer of the diacylglyceryl group from phosphatidylglycerol to the sulfhydryl group of the N-terminal cysteine of a prolipoprotein, the first step in the formation of mature lipoproteins.</text>
</comment>
<dbReference type="HAMAP" id="MF_01147">
    <property type="entry name" value="Lgt"/>
    <property type="match status" value="1"/>
</dbReference>
<proteinExistence type="inferred from homology"/>
<gene>
    <name evidence="7" type="primary">lgt</name>
    <name evidence="8" type="ORF">CDO51_07800</name>
</gene>
<comment type="similarity">
    <text evidence="1 7">Belongs to the Lgt family.</text>
</comment>
<dbReference type="PROSITE" id="PS01311">
    <property type="entry name" value="LGT"/>
    <property type="match status" value="1"/>
</dbReference>
<feature type="transmembrane region" description="Helical" evidence="7">
    <location>
        <begin position="44"/>
        <end position="67"/>
    </location>
</feature>
<comment type="pathway">
    <text evidence="7">Protein modification; lipoprotein biosynthesis (diacylglyceryl transfer).</text>
</comment>
<dbReference type="RefSeq" id="WP_089023726.1">
    <property type="nucleotide sequence ID" value="NZ_NIQC01000015.1"/>
</dbReference>
<evidence type="ECO:0000256" key="5">
    <source>
        <dbReference type="ARBA" id="ARBA00022989"/>
    </source>
</evidence>
<dbReference type="NCBIfam" id="TIGR00544">
    <property type="entry name" value="lgt"/>
    <property type="match status" value="1"/>
</dbReference>
<evidence type="ECO:0000256" key="3">
    <source>
        <dbReference type="ARBA" id="ARBA00022679"/>
    </source>
</evidence>
<evidence type="ECO:0000256" key="1">
    <source>
        <dbReference type="ARBA" id="ARBA00007150"/>
    </source>
</evidence>
<feature type="transmembrane region" description="Helical" evidence="7">
    <location>
        <begin position="190"/>
        <end position="207"/>
    </location>
</feature>
<feature type="transmembrane region" description="Helical" evidence="7">
    <location>
        <begin position="111"/>
        <end position="129"/>
    </location>
</feature>
<evidence type="ECO:0000256" key="4">
    <source>
        <dbReference type="ARBA" id="ARBA00022692"/>
    </source>
</evidence>